<evidence type="ECO:0000313" key="3">
    <source>
        <dbReference type="Proteomes" id="UP000252081"/>
    </source>
</evidence>
<keyword evidence="3" id="KW-1185">Reference proteome</keyword>
<dbReference type="AlphaFoldDB" id="A0A366KLM9"/>
<evidence type="ECO:0000313" key="2">
    <source>
        <dbReference type="EMBL" id="RBQ02565.1"/>
    </source>
</evidence>
<feature type="compositionally biased region" description="Basic and acidic residues" evidence="1">
    <location>
        <begin position="44"/>
        <end position="56"/>
    </location>
</feature>
<gene>
    <name evidence="2" type="ORF">DRW42_25905</name>
</gene>
<evidence type="ECO:0000256" key="1">
    <source>
        <dbReference type="SAM" id="MobiDB-lite"/>
    </source>
</evidence>
<dbReference type="EMBL" id="QNQU01000034">
    <property type="protein sequence ID" value="RBQ02565.1"/>
    <property type="molecule type" value="Genomic_DNA"/>
</dbReference>
<feature type="compositionally biased region" description="Basic and acidic residues" evidence="1">
    <location>
        <begin position="79"/>
        <end position="88"/>
    </location>
</feature>
<dbReference type="Proteomes" id="UP000252081">
    <property type="component" value="Unassembled WGS sequence"/>
</dbReference>
<name>A0A366KLM9_9SPHI</name>
<dbReference type="OrthoDB" id="770601at2"/>
<accession>A0A366KLM9</accession>
<organism evidence="2 3">
    <name type="scientific">Pedobacter miscanthi</name>
    <dbReference type="NCBI Taxonomy" id="2259170"/>
    <lineage>
        <taxon>Bacteria</taxon>
        <taxon>Pseudomonadati</taxon>
        <taxon>Bacteroidota</taxon>
        <taxon>Sphingobacteriia</taxon>
        <taxon>Sphingobacteriales</taxon>
        <taxon>Sphingobacteriaceae</taxon>
        <taxon>Pedobacter</taxon>
    </lineage>
</organism>
<reference evidence="2 3" key="1">
    <citation type="submission" date="2018-07" db="EMBL/GenBank/DDBJ databases">
        <title>A draft genome of a endophytic bacteria, a new species of Pedobacter.</title>
        <authorList>
            <person name="Zhang Z.D."/>
            <person name="Chen Z.J."/>
        </authorList>
    </citation>
    <scope>NUCLEOTIDE SEQUENCE [LARGE SCALE GENOMIC DNA]</scope>
    <source>
        <strain evidence="2 3">RS10</strain>
    </source>
</reference>
<proteinExistence type="predicted"/>
<comment type="caution">
    <text evidence="2">The sequence shown here is derived from an EMBL/GenBank/DDBJ whole genome shotgun (WGS) entry which is preliminary data.</text>
</comment>
<protein>
    <submittedName>
        <fullName evidence="2">Uncharacterized protein</fullName>
    </submittedName>
</protein>
<sequence>MSENYYVMEMNEENKKINSQLDADQDIDWDNGEATYGHKRSDFKRKDQPDQAHLAKTESTGHNINEELKNANLSQNEDIGNRNKEADKGISGQDL</sequence>
<feature type="region of interest" description="Disordered" evidence="1">
    <location>
        <begin position="17"/>
        <end position="95"/>
    </location>
</feature>
<dbReference type="RefSeq" id="WP_113951782.1">
    <property type="nucleotide sequence ID" value="NZ_QNQU01000034.1"/>
</dbReference>